<keyword evidence="3" id="KW-1185">Reference proteome</keyword>
<dbReference type="EMBL" id="BAAAQG010000003">
    <property type="protein sequence ID" value="GAA1702430.1"/>
    <property type="molecule type" value="Genomic_DNA"/>
</dbReference>
<reference evidence="2 3" key="1">
    <citation type="journal article" date="2019" name="Int. J. Syst. Evol. Microbiol.">
        <title>The Global Catalogue of Microorganisms (GCM) 10K type strain sequencing project: providing services to taxonomists for standard genome sequencing and annotation.</title>
        <authorList>
            <consortium name="The Broad Institute Genomics Platform"/>
            <consortium name="The Broad Institute Genome Sequencing Center for Infectious Disease"/>
            <person name="Wu L."/>
            <person name="Ma J."/>
        </authorList>
    </citation>
    <scope>NUCLEOTIDE SEQUENCE [LARGE SCALE GENOMIC DNA]</scope>
    <source>
        <strain evidence="2 3">JCM 16002</strain>
    </source>
</reference>
<feature type="region of interest" description="Disordered" evidence="1">
    <location>
        <begin position="79"/>
        <end position="113"/>
    </location>
</feature>
<organism evidence="2 3">
    <name type="scientific">Dietzia cercidiphylli</name>
    <dbReference type="NCBI Taxonomy" id="498199"/>
    <lineage>
        <taxon>Bacteria</taxon>
        <taxon>Bacillati</taxon>
        <taxon>Actinomycetota</taxon>
        <taxon>Actinomycetes</taxon>
        <taxon>Mycobacteriales</taxon>
        <taxon>Dietziaceae</taxon>
        <taxon>Dietzia</taxon>
    </lineage>
</organism>
<feature type="compositionally biased region" description="Basic and acidic residues" evidence="1">
    <location>
        <begin position="85"/>
        <end position="95"/>
    </location>
</feature>
<evidence type="ECO:0000313" key="3">
    <source>
        <dbReference type="Proteomes" id="UP001500383"/>
    </source>
</evidence>
<name>A0ABN2ICI7_9ACTN</name>
<proteinExistence type="predicted"/>
<protein>
    <submittedName>
        <fullName evidence="2">Uncharacterized protein</fullName>
    </submittedName>
</protein>
<accession>A0ABN2ICI7</accession>
<dbReference type="Proteomes" id="UP001500383">
    <property type="component" value="Unassembled WGS sequence"/>
</dbReference>
<evidence type="ECO:0000313" key="2">
    <source>
        <dbReference type="EMBL" id="GAA1702430.1"/>
    </source>
</evidence>
<evidence type="ECO:0000256" key="1">
    <source>
        <dbReference type="SAM" id="MobiDB-lite"/>
    </source>
</evidence>
<gene>
    <name evidence="2" type="ORF">GCM10009831_09540</name>
</gene>
<comment type="caution">
    <text evidence="2">The sequence shown here is derived from an EMBL/GenBank/DDBJ whole genome shotgun (WGS) entry which is preliminary data.</text>
</comment>
<sequence>MWPHHGIGVFEDIQDSCPSDSDFLSDPPTRHTFFVELDYVAPHLLGNPRSETSVSRLRLIRPSISDPWGVGLGASEDYHVPGPVPEREPGLRAFRDPGPIDQRTEAGGGINKT</sequence>